<accession>A0A087TR02</accession>
<dbReference type="Proteomes" id="UP000054359">
    <property type="component" value="Unassembled WGS sequence"/>
</dbReference>
<evidence type="ECO:0000313" key="2">
    <source>
        <dbReference type="Proteomes" id="UP000054359"/>
    </source>
</evidence>
<name>A0A087TR02_STEMI</name>
<dbReference type="AlphaFoldDB" id="A0A087TR02"/>
<proteinExistence type="predicted"/>
<dbReference type="PROSITE" id="PS51257">
    <property type="entry name" value="PROKAR_LIPOPROTEIN"/>
    <property type="match status" value="1"/>
</dbReference>
<evidence type="ECO:0000313" key="1">
    <source>
        <dbReference type="EMBL" id="KFM67541.1"/>
    </source>
</evidence>
<organism evidence="1 2">
    <name type="scientific">Stegodyphus mimosarum</name>
    <name type="common">African social velvet spider</name>
    <dbReference type="NCBI Taxonomy" id="407821"/>
    <lineage>
        <taxon>Eukaryota</taxon>
        <taxon>Metazoa</taxon>
        <taxon>Ecdysozoa</taxon>
        <taxon>Arthropoda</taxon>
        <taxon>Chelicerata</taxon>
        <taxon>Arachnida</taxon>
        <taxon>Araneae</taxon>
        <taxon>Araneomorphae</taxon>
        <taxon>Entelegynae</taxon>
        <taxon>Eresoidea</taxon>
        <taxon>Eresidae</taxon>
        <taxon>Stegodyphus</taxon>
    </lineage>
</organism>
<evidence type="ECO:0008006" key="3">
    <source>
        <dbReference type="Google" id="ProtNLM"/>
    </source>
</evidence>
<reference evidence="1 2" key="1">
    <citation type="submission" date="2013-11" db="EMBL/GenBank/DDBJ databases">
        <title>Genome sequencing of Stegodyphus mimosarum.</title>
        <authorList>
            <person name="Bechsgaard J."/>
        </authorList>
    </citation>
    <scope>NUCLEOTIDE SEQUENCE [LARGE SCALE GENOMIC DNA]</scope>
</reference>
<sequence>MFKKVFVSPLVHLLLASCKILYSLLMLNTHSSLYCFSLNYMA</sequence>
<dbReference type="EMBL" id="KK116363">
    <property type="protein sequence ID" value="KFM67541.1"/>
    <property type="molecule type" value="Genomic_DNA"/>
</dbReference>
<protein>
    <recommendedName>
        <fullName evidence="3">Lipoprotein</fullName>
    </recommendedName>
</protein>
<feature type="non-terminal residue" evidence="1">
    <location>
        <position position="42"/>
    </location>
</feature>
<keyword evidence="2" id="KW-1185">Reference proteome</keyword>
<gene>
    <name evidence="1" type="ORF">X975_07417</name>
</gene>